<dbReference type="AlphaFoldDB" id="A0A316FHI4"/>
<accession>A0A316FHI4</accession>
<proteinExistence type="predicted"/>
<reference evidence="1 2" key="1">
    <citation type="submission" date="2018-05" db="EMBL/GenBank/DDBJ databases">
        <title>Genomic Encyclopedia of Archaeal and Bacterial Type Strains, Phase II (KMG-II): from individual species to whole genera.</title>
        <authorList>
            <person name="Goeker M."/>
        </authorList>
    </citation>
    <scope>NUCLEOTIDE SEQUENCE [LARGE SCALE GENOMIC DNA]</scope>
    <source>
        <strain evidence="1 2">DSM 45184</strain>
    </source>
</reference>
<dbReference type="EMBL" id="QGGR01000006">
    <property type="protein sequence ID" value="PWK48224.1"/>
    <property type="molecule type" value="Genomic_DNA"/>
</dbReference>
<keyword evidence="2" id="KW-1185">Reference proteome</keyword>
<comment type="caution">
    <text evidence="1">The sequence shown here is derived from an EMBL/GenBank/DDBJ whole genome shotgun (WGS) entry which is preliminary data.</text>
</comment>
<evidence type="ECO:0000313" key="1">
    <source>
        <dbReference type="EMBL" id="PWK48224.1"/>
    </source>
</evidence>
<gene>
    <name evidence="1" type="ORF">BC793_106254</name>
</gene>
<dbReference type="Proteomes" id="UP000245697">
    <property type="component" value="Unassembled WGS sequence"/>
</dbReference>
<dbReference type="OrthoDB" id="4001405at2"/>
<evidence type="ECO:0000313" key="2">
    <source>
        <dbReference type="Proteomes" id="UP000245697"/>
    </source>
</evidence>
<protein>
    <submittedName>
        <fullName evidence="1">Uncharacterized protein</fullName>
    </submittedName>
</protein>
<name>A0A316FHI4_9ACTN</name>
<organism evidence="1 2">
    <name type="scientific">Actinoplanes xinjiangensis</name>
    <dbReference type="NCBI Taxonomy" id="512350"/>
    <lineage>
        <taxon>Bacteria</taxon>
        <taxon>Bacillati</taxon>
        <taxon>Actinomycetota</taxon>
        <taxon>Actinomycetes</taxon>
        <taxon>Micromonosporales</taxon>
        <taxon>Micromonosporaceae</taxon>
        <taxon>Actinoplanes</taxon>
    </lineage>
</organism>
<sequence>MATEVVLGEVTCPSGHLVITDGGYLEMWSGDRVPDDEDHPAIDFAIEGPDAEEAADSFDRQTGTRLYDIPVHAVADVTAMFDEHCREQGHDAKLRAFDRQVPHRERVRHAVEARQPEFKMMGVPVLPIEVPADRPLPVTAVPGESGWESIRVAFSNEPVTDSWEFCELGVDHARFVFADAGALNSWEHVLPLDGLADLVLWGGDEDLIAAEFSVPRLDDSADVRYGWLDLPVEDAYQRALALEARRDEPGAPRFAADFRPHSHHWQVMRAVRASEHDAGVIRVAGADILMAMTSVGDGFFLVHLDVDADGLPVALRIDITGAN</sequence>
<dbReference type="RefSeq" id="WP_158319267.1">
    <property type="nucleotide sequence ID" value="NZ_BONA01000039.1"/>
</dbReference>